<evidence type="ECO:0000259" key="2">
    <source>
        <dbReference type="Pfam" id="PF12697"/>
    </source>
</evidence>
<dbReference type="Gene3D" id="3.40.50.1820">
    <property type="entry name" value="alpha/beta hydrolase"/>
    <property type="match status" value="1"/>
</dbReference>
<dbReference type="PANTHER" id="PTHR45763:SF28">
    <property type="entry name" value="ALPHA_BETA-HYDROLASES SUPERFAMILY PROTEIN"/>
    <property type="match status" value="1"/>
</dbReference>
<dbReference type="AlphaFoldDB" id="A0A5A7SW48"/>
<feature type="domain" description="AB hydrolase-1" evidence="2">
    <location>
        <begin position="70"/>
        <end position="340"/>
    </location>
</feature>
<dbReference type="Pfam" id="PF12697">
    <property type="entry name" value="Abhydrolase_6"/>
    <property type="match status" value="1"/>
</dbReference>
<comment type="caution">
    <text evidence="3">The sequence shown here is derived from an EMBL/GenBank/DDBJ whole genome shotgun (WGS) entry which is preliminary data.</text>
</comment>
<dbReference type="FunFam" id="3.40.50.1820:FF:000270">
    <property type="entry name" value="Alpha/beta-Hydrolases superfamily protein"/>
    <property type="match status" value="1"/>
</dbReference>
<evidence type="ECO:0000313" key="4">
    <source>
        <dbReference type="Proteomes" id="UP000321393"/>
    </source>
</evidence>
<evidence type="ECO:0000256" key="1">
    <source>
        <dbReference type="SAM" id="SignalP"/>
    </source>
</evidence>
<sequence>MVSGVAVVLLIGFLGMFYQAKQLPPPSQINGSSSSSNNLPVSSQRIKLTDGRYLAYTERGVSKDKANFKIIVSHGFGSSKDMTILASQELIFELGIYFLLYDRPGYGESDPNPNSSVKSEAYDIQELADQLQIGSRFYLIGVSMGSYSAWSCLKYIPERQNLLSIFYVFELLAGTALIVPLVNYQWPSLPFSLIKEDYRRKLLKLGLWLSTYTPGLLHWWVSQNWIPSTSVLEKNPVFFNERDIDILKTIPGFPMLSKRMLKEQRVFDTLRSDFMMAFGKWEFDPLELSNPYGGNESSVHIWQGCEDKVVPVELQRYVSRQLPWIEYHEVIDGGHLIIHYEDNSLCSPGSLSIPIFPLCFKSIDDIWSEIDHKDQQNPHPQHSIDVQQNPCQSRHAFREMTSEDFLVKAGDVQEASSSSSSSSYSYSSSSSSMKQQLCSVNNNRSMVDLREIGLSLSYQQNNDAVRIRNMSGNFFSNYQMLTQSVGEPCDNNSIEKCEALMSDWVEPNNKKRIIDGSTEVVWQRRQRRMIINRNSAALSRAGKQIMQRKQSETRQKPTEKWRAMRRIASLA</sequence>
<keyword evidence="1" id="KW-0732">Signal</keyword>
<reference evidence="3 4" key="1">
    <citation type="submission" date="2019-08" db="EMBL/GenBank/DDBJ databases">
        <title>Draft genome sequences of two oriental melons (Cucumis melo L. var makuwa).</title>
        <authorList>
            <person name="Kwon S.-Y."/>
        </authorList>
    </citation>
    <scope>NUCLEOTIDE SEQUENCE [LARGE SCALE GENOMIC DNA]</scope>
    <source>
        <strain evidence="4">cv. SW 3</strain>
        <tissue evidence="3">Leaf</tissue>
    </source>
</reference>
<dbReference type="Proteomes" id="UP000321393">
    <property type="component" value="Unassembled WGS sequence"/>
</dbReference>
<gene>
    <name evidence="3" type="ORF">E6C27_scaffold111G00610</name>
</gene>
<accession>A0A5A7SW48</accession>
<dbReference type="OrthoDB" id="294702at2759"/>
<dbReference type="SUPFAM" id="SSF53474">
    <property type="entry name" value="alpha/beta-Hydrolases"/>
    <property type="match status" value="1"/>
</dbReference>
<dbReference type="PANTHER" id="PTHR45763">
    <property type="entry name" value="HYDROLASE, ALPHA/BETA FOLD FAMILY PROTEIN, EXPRESSED-RELATED"/>
    <property type="match status" value="1"/>
</dbReference>
<protein>
    <recommendedName>
        <fullName evidence="2">AB hydrolase-1 domain-containing protein</fullName>
    </recommendedName>
</protein>
<dbReference type="InterPro" id="IPR000073">
    <property type="entry name" value="AB_hydrolase_1"/>
</dbReference>
<feature type="signal peptide" evidence="1">
    <location>
        <begin position="1"/>
        <end position="22"/>
    </location>
</feature>
<organism evidence="3 4">
    <name type="scientific">Cucumis melo var. makuwa</name>
    <name type="common">Oriental melon</name>
    <dbReference type="NCBI Taxonomy" id="1194695"/>
    <lineage>
        <taxon>Eukaryota</taxon>
        <taxon>Viridiplantae</taxon>
        <taxon>Streptophyta</taxon>
        <taxon>Embryophyta</taxon>
        <taxon>Tracheophyta</taxon>
        <taxon>Spermatophyta</taxon>
        <taxon>Magnoliopsida</taxon>
        <taxon>eudicotyledons</taxon>
        <taxon>Gunneridae</taxon>
        <taxon>Pentapetalae</taxon>
        <taxon>rosids</taxon>
        <taxon>fabids</taxon>
        <taxon>Cucurbitales</taxon>
        <taxon>Cucurbitaceae</taxon>
        <taxon>Benincaseae</taxon>
        <taxon>Cucumis</taxon>
    </lineage>
</organism>
<dbReference type="InterPro" id="IPR029058">
    <property type="entry name" value="AB_hydrolase_fold"/>
</dbReference>
<dbReference type="EMBL" id="SSTE01020868">
    <property type="protein sequence ID" value="KAA0033409.1"/>
    <property type="molecule type" value="Genomic_DNA"/>
</dbReference>
<evidence type="ECO:0000313" key="3">
    <source>
        <dbReference type="EMBL" id="KAA0033409.1"/>
    </source>
</evidence>
<feature type="chain" id="PRO_5023140300" description="AB hydrolase-1 domain-containing protein" evidence="1">
    <location>
        <begin position="23"/>
        <end position="571"/>
    </location>
</feature>
<proteinExistence type="predicted"/>
<name>A0A5A7SW48_CUCMM</name>